<dbReference type="Pfam" id="PF07522">
    <property type="entry name" value="DRMBL"/>
    <property type="match status" value="1"/>
</dbReference>
<keyword evidence="9" id="KW-0234">DNA repair</keyword>
<feature type="compositionally biased region" description="Polar residues" evidence="13">
    <location>
        <begin position="541"/>
        <end position="552"/>
    </location>
</feature>
<evidence type="ECO:0000259" key="14">
    <source>
        <dbReference type="SMART" id="SM00849"/>
    </source>
</evidence>
<evidence type="ECO:0000256" key="8">
    <source>
        <dbReference type="ARBA" id="ARBA00023172"/>
    </source>
</evidence>
<evidence type="ECO:0000256" key="5">
    <source>
        <dbReference type="ARBA" id="ARBA00022763"/>
    </source>
</evidence>
<feature type="compositionally biased region" description="Basic and acidic residues" evidence="13">
    <location>
        <begin position="583"/>
        <end position="595"/>
    </location>
</feature>
<keyword evidence="4" id="KW-0255">Endonuclease</keyword>
<dbReference type="SUPFAM" id="SSF56281">
    <property type="entry name" value="Metallo-hydrolase/oxidoreductase"/>
    <property type="match status" value="1"/>
</dbReference>
<accession>A0A0L0N3R6</accession>
<dbReference type="Gene3D" id="3.60.15.10">
    <property type="entry name" value="Ribonuclease Z/Hydroxyacylglutathione hydrolase-like"/>
    <property type="match status" value="1"/>
</dbReference>
<feature type="region of interest" description="Disordered" evidence="13">
    <location>
        <begin position="577"/>
        <end position="597"/>
    </location>
</feature>
<evidence type="ECO:0000256" key="4">
    <source>
        <dbReference type="ARBA" id="ARBA00022759"/>
    </source>
</evidence>
<dbReference type="GO" id="GO:0004519">
    <property type="term" value="F:endonuclease activity"/>
    <property type="evidence" value="ECO:0007669"/>
    <property type="project" value="UniProtKB-KW"/>
</dbReference>
<gene>
    <name evidence="15" type="ORF">TOPH_06673</name>
</gene>
<sequence length="690" mass="76071">MSTFNGLVAEFPDIKSQSSLAINRWIVISNVLTVDFFRKNANAPLPLACFLSHVHSDHLAGLDSLRSPFVYCSAATREILLRLERYPCRINYAQGILEARQQTYKHLGKVLKPLPLETPTIIELQPGHHIQVTLFDANHCPGAVMFLIEGDGKAVLYTGDIRSEPWFVTTLARNPILIEYTCGLKTLDKIYLDTSFISNVPFQTKADGIAELLRKVSKYPNDTVFHIQAWTYGYEEVWIALSKALESPIHVDDYKMRIYNALRSRSSEKQSTAEFHIAAGAAALTGLMCGNTPHPGCLTSDQNVRLHSCEKGNMCGEAKRPDVVRIQPIVARLPSGEKLAEAGVGGGGEDLEREAELALPLQEDLLALLELISSSDAISEAEQNTIRAILGNMVASGRSLSLNLDASTFRNGQSTDLQTALRAFHQAPSSVQHTTSNNSTADGLPRVIQFPYSRHSSYPELCHLVKTFQPKDIWPCTVDPEQWVEEDISIRSLFGECCSGQVFEHDLQMAAFAVEPAPVEAQDTEPEQVDPASRHEYSPTHDATSMEATSSPLARPLPHHAAVDQRMISLLPDSVPLGWQQEQDPRDESSCRDTSEPCVEEAVIAAQDSIVLTRKRRYSEPGETGEDQGEAGADDSQRTEGSLASAISMRHSLSRREAYCRMLDNAADAGWRPITLLSTDGNHSVADEEL</sequence>
<dbReference type="STRING" id="1163406.A0A0L0N3R6"/>
<proteinExistence type="inferred from homology"/>
<comment type="subcellular location">
    <subcellularLocation>
        <location evidence="1">Nucleus</location>
    </subcellularLocation>
</comment>
<dbReference type="InterPro" id="IPR001279">
    <property type="entry name" value="Metallo-B-lactamas"/>
</dbReference>
<evidence type="ECO:0000256" key="9">
    <source>
        <dbReference type="ARBA" id="ARBA00023204"/>
    </source>
</evidence>
<dbReference type="GO" id="GO:0005634">
    <property type="term" value="C:nucleus"/>
    <property type="evidence" value="ECO:0007669"/>
    <property type="project" value="UniProtKB-SubCell"/>
</dbReference>
<dbReference type="GO" id="GO:0006303">
    <property type="term" value="P:double-strand break repair via nonhomologous end joining"/>
    <property type="evidence" value="ECO:0007669"/>
    <property type="project" value="TreeGrafter"/>
</dbReference>
<dbReference type="GO" id="GO:0000723">
    <property type="term" value="P:telomere maintenance"/>
    <property type="evidence" value="ECO:0007669"/>
    <property type="project" value="TreeGrafter"/>
</dbReference>
<dbReference type="Pfam" id="PF12706">
    <property type="entry name" value="Lactamase_B_2"/>
    <property type="match status" value="1"/>
</dbReference>
<feature type="unsure residue" description="E or Q" evidence="15">
    <location>
        <position position="582"/>
    </location>
</feature>
<name>A0A0L0N3R6_TOLOC</name>
<feature type="domain" description="Metallo-beta-lactamase" evidence="14">
    <location>
        <begin position="22"/>
        <end position="200"/>
    </location>
</feature>
<dbReference type="PANTHER" id="PTHR23240:SF8">
    <property type="entry name" value="PROTEIN ARTEMIS"/>
    <property type="match status" value="1"/>
</dbReference>
<comment type="similarity">
    <text evidence="2">Belongs to the DNA repair metallo-beta-lactamase (DRMBL) family.</text>
</comment>
<evidence type="ECO:0000256" key="2">
    <source>
        <dbReference type="ARBA" id="ARBA00010304"/>
    </source>
</evidence>
<dbReference type="GO" id="GO:0003684">
    <property type="term" value="F:damaged DNA binding"/>
    <property type="evidence" value="ECO:0007669"/>
    <property type="project" value="TreeGrafter"/>
</dbReference>
<dbReference type="InterPro" id="IPR011084">
    <property type="entry name" value="DRMBL"/>
</dbReference>
<dbReference type="AlphaFoldDB" id="A0A0L0N3R6"/>
<reference evidence="15 16" key="1">
    <citation type="journal article" date="2015" name="BMC Genomics">
        <title>The genome of the truffle-parasite Tolypocladium ophioglossoides and the evolution of antifungal peptaibiotics.</title>
        <authorList>
            <person name="Quandt C.A."/>
            <person name="Bushley K.E."/>
            <person name="Spatafora J.W."/>
        </authorList>
    </citation>
    <scope>NUCLEOTIDE SEQUENCE [LARGE SCALE GENOMIC DNA]</scope>
    <source>
        <strain evidence="15 16">CBS 100239</strain>
    </source>
</reference>
<evidence type="ECO:0000256" key="3">
    <source>
        <dbReference type="ARBA" id="ARBA00022722"/>
    </source>
</evidence>
<dbReference type="InterPro" id="IPR036866">
    <property type="entry name" value="RibonucZ/Hydroxyglut_hydro"/>
</dbReference>
<feature type="compositionally biased region" description="Acidic residues" evidence="13">
    <location>
        <begin position="623"/>
        <end position="633"/>
    </location>
</feature>
<dbReference type="Proteomes" id="UP000036947">
    <property type="component" value="Unassembled WGS sequence"/>
</dbReference>
<evidence type="ECO:0000256" key="10">
    <source>
        <dbReference type="ARBA" id="ARBA00023242"/>
    </source>
</evidence>
<evidence type="ECO:0000256" key="11">
    <source>
        <dbReference type="ARBA" id="ARBA00039759"/>
    </source>
</evidence>
<dbReference type="GO" id="GO:0036297">
    <property type="term" value="P:interstrand cross-link repair"/>
    <property type="evidence" value="ECO:0007669"/>
    <property type="project" value="TreeGrafter"/>
</dbReference>
<protein>
    <recommendedName>
        <fullName evidence="11">Protein artemis</fullName>
    </recommendedName>
    <alternativeName>
        <fullName evidence="12">DNA cross-link repair 1C protein</fullName>
    </alternativeName>
</protein>
<evidence type="ECO:0000256" key="12">
    <source>
        <dbReference type="ARBA" id="ARBA00042677"/>
    </source>
</evidence>
<evidence type="ECO:0000256" key="1">
    <source>
        <dbReference type="ARBA" id="ARBA00004123"/>
    </source>
</evidence>
<keyword evidence="8" id="KW-0233">DNA recombination</keyword>
<evidence type="ECO:0000256" key="6">
    <source>
        <dbReference type="ARBA" id="ARBA00022801"/>
    </source>
</evidence>
<keyword evidence="10" id="KW-0539">Nucleus</keyword>
<dbReference type="GO" id="GO:0006310">
    <property type="term" value="P:DNA recombination"/>
    <property type="evidence" value="ECO:0007669"/>
    <property type="project" value="UniProtKB-KW"/>
</dbReference>
<evidence type="ECO:0000256" key="7">
    <source>
        <dbReference type="ARBA" id="ARBA00022839"/>
    </source>
</evidence>
<dbReference type="GO" id="GO:0035312">
    <property type="term" value="F:5'-3' DNA exonuclease activity"/>
    <property type="evidence" value="ECO:0007669"/>
    <property type="project" value="TreeGrafter"/>
</dbReference>
<keyword evidence="16" id="KW-1185">Reference proteome</keyword>
<evidence type="ECO:0000313" key="15">
    <source>
        <dbReference type="EMBL" id="KND88644.1"/>
    </source>
</evidence>
<organism evidence="15 16">
    <name type="scientific">Tolypocladium ophioglossoides (strain CBS 100239)</name>
    <name type="common">Snaketongue truffleclub</name>
    <name type="synonym">Elaphocordyceps ophioglossoides</name>
    <dbReference type="NCBI Taxonomy" id="1163406"/>
    <lineage>
        <taxon>Eukaryota</taxon>
        <taxon>Fungi</taxon>
        <taxon>Dikarya</taxon>
        <taxon>Ascomycota</taxon>
        <taxon>Pezizomycotina</taxon>
        <taxon>Sordariomycetes</taxon>
        <taxon>Hypocreomycetidae</taxon>
        <taxon>Hypocreales</taxon>
        <taxon>Ophiocordycipitaceae</taxon>
        <taxon>Tolypocladium</taxon>
    </lineage>
</organism>
<feature type="region of interest" description="Disordered" evidence="13">
    <location>
        <begin position="614"/>
        <end position="648"/>
    </location>
</feature>
<dbReference type="EMBL" id="LFRF01000024">
    <property type="protein sequence ID" value="KND88644.1"/>
    <property type="molecule type" value="Genomic_DNA"/>
</dbReference>
<keyword evidence="3" id="KW-0540">Nuclease</keyword>
<keyword evidence="7" id="KW-0269">Exonuclease</keyword>
<feature type="region of interest" description="Disordered" evidence="13">
    <location>
        <begin position="519"/>
        <end position="554"/>
    </location>
</feature>
<keyword evidence="6" id="KW-0378">Hydrolase</keyword>
<dbReference type="PANTHER" id="PTHR23240">
    <property type="entry name" value="DNA CROSS-LINK REPAIR PROTEIN PSO2/SNM1-RELATED"/>
    <property type="match status" value="1"/>
</dbReference>
<dbReference type="SMART" id="SM00849">
    <property type="entry name" value="Lactamase_B"/>
    <property type="match status" value="1"/>
</dbReference>
<evidence type="ECO:0000313" key="16">
    <source>
        <dbReference type="Proteomes" id="UP000036947"/>
    </source>
</evidence>
<comment type="caution">
    <text evidence="15">The sequence shown here is derived from an EMBL/GenBank/DDBJ whole genome shotgun (WGS) entry which is preliminary data.</text>
</comment>
<keyword evidence="5" id="KW-0227">DNA damage</keyword>
<evidence type="ECO:0000256" key="13">
    <source>
        <dbReference type="SAM" id="MobiDB-lite"/>
    </source>
</evidence>
<dbReference type="OrthoDB" id="5561659at2759"/>